<name>A0A1R3V477_9HYPH</name>
<dbReference type="InterPro" id="IPR046348">
    <property type="entry name" value="SIS_dom_sf"/>
</dbReference>
<accession>A0A1R3V477</accession>
<dbReference type="Proteomes" id="UP000188388">
    <property type="component" value="Unassembled WGS sequence"/>
</dbReference>
<keyword evidence="2" id="KW-1185">Reference proteome</keyword>
<organism evidence="1 2">
    <name type="scientific">Mesorhizobium prunaredense</name>
    <dbReference type="NCBI Taxonomy" id="1631249"/>
    <lineage>
        <taxon>Bacteria</taxon>
        <taxon>Pseudomonadati</taxon>
        <taxon>Pseudomonadota</taxon>
        <taxon>Alphaproteobacteria</taxon>
        <taxon>Hyphomicrobiales</taxon>
        <taxon>Phyllobacteriaceae</taxon>
        <taxon>Mesorhizobium</taxon>
    </lineage>
</organism>
<dbReference type="EMBL" id="FTPD01000010">
    <property type="protein sequence ID" value="SIT54723.1"/>
    <property type="molecule type" value="Genomic_DNA"/>
</dbReference>
<dbReference type="Gene3D" id="3.40.50.10490">
    <property type="entry name" value="Glucose-6-phosphate isomerase like protein, domain 1"/>
    <property type="match status" value="1"/>
</dbReference>
<dbReference type="STRING" id="1631249.BQ8794_180067"/>
<reference evidence="2" key="1">
    <citation type="submission" date="2017-01" db="EMBL/GenBank/DDBJ databases">
        <authorList>
            <person name="Brunel B."/>
        </authorList>
    </citation>
    <scope>NUCLEOTIDE SEQUENCE [LARGE SCALE GENOMIC DNA]</scope>
</reference>
<proteinExistence type="predicted"/>
<protein>
    <submittedName>
        <fullName evidence="1">Uncharacterized protein</fullName>
    </submittedName>
</protein>
<gene>
    <name evidence="1" type="ORF">BQ8794_180067</name>
</gene>
<evidence type="ECO:0000313" key="1">
    <source>
        <dbReference type="EMBL" id="SIT54723.1"/>
    </source>
</evidence>
<evidence type="ECO:0000313" key="2">
    <source>
        <dbReference type="Proteomes" id="UP000188388"/>
    </source>
</evidence>
<sequence length="62" mass="6642">MKKGAAASKLDTMHTIVLPATDEVLAPMIVSLPIQLLTDQTAVFMSTDVEKMSNLAKPVTVE</sequence>
<dbReference type="AlphaFoldDB" id="A0A1R3V477"/>
<dbReference type="GO" id="GO:0097367">
    <property type="term" value="F:carbohydrate derivative binding"/>
    <property type="evidence" value="ECO:0007669"/>
    <property type="project" value="InterPro"/>
</dbReference>
<dbReference type="SUPFAM" id="SSF53697">
    <property type="entry name" value="SIS domain"/>
    <property type="match status" value="1"/>
</dbReference>
<dbReference type="GO" id="GO:1901135">
    <property type="term" value="P:carbohydrate derivative metabolic process"/>
    <property type="evidence" value="ECO:0007669"/>
    <property type="project" value="InterPro"/>
</dbReference>